<accession>D4RWD2</accession>
<dbReference type="InterPro" id="IPR001434">
    <property type="entry name" value="OmcB-like_DUF11"/>
</dbReference>
<dbReference type="EMBL" id="ABWN01000017">
    <property type="protein sequence ID" value="EFF69749.1"/>
    <property type="molecule type" value="Genomic_DNA"/>
</dbReference>
<evidence type="ECO:0000313" key="2">
    <source>
        <dbReference type="EMBL" id="EFF69749.1"/>
    </source>
</evidence>
<dbReference type="InterPro" id="IPR047589">
    <property type="entry name" value="DUF11_rpt"/>
</dbReference>
<dbReference type="Proteomes" id="UP000006238">
    <property type="component" value="Unassembled WGS sequence"/>
</dbReference>
<evidence type="ECO:0000259" key="1">
    <source>
        <dbReference type="Pfam" id="PF01345"/>
    </source>
</evidence>
<feature type="domain" description="DUF11" evidence="1">
    <location>
        <begin position="30"/>
        <end position="157"/>
    </location>
</feature>
<reference evidence="2 3" key="1">
    <citation type="submission" date="2010-02" db="EMBL/GenBank/DDBJ databases">
        <authorList>
            <person name="Weinstock G."/>
            <person name="Sodergren E."/>
            <person name="Clifton S."/>
            <person name="Fulton L."/>
            <person name="Fulton B."/>
            <person name="Courtney L."/>
            <person name="Fronick C."/>
            <person name="Harrison M."/>
            <person name="Strong C."/>
            <person name="Farmer C."/>
            <person name="Delahaunty K."/>
            <person name="Markovic C."/>
            <person name="Hall O."/>
            <person name="Minx P."/>
            <person name="Tomlinson C."/>
            <person name="Mitreva M."/>
            <person name="Nelson J."/>
            <person name="Hou S."/>
            <person name="Wollam A."/>
            <person name="Pepin K.H."/>
            <person name="Johnson M."/>
            <person name="Bhonagiri V."/>
            <person name="Zhang X."/>
            <person name="Suruliraj S."/>
            <person name="Warren W."/>
            <person name="Chinwalla A."/>
            <person name="Mardis E.R."/>
            <person name="Wilson R.K."/>
        </authorList>
    </citation>
    <scope>NUCLEOTIDE SEQUENCE [LARGE SCALE GENOMIC DNA]</scope>
    <source>
        <strain evidence="2 3">DSM 2876</strain>
    </source>
</reference>
<keyword evidence="3" id="KW-1185">Reference proteome</keyword>
<dbReference type="AlphaFoldDB" id="D4RWD2"/>
<sequence>MPIFYNQATLTYNNKTANSNVVTGELLEVLTITKTALNSNYEPGDNVTYVINIVNSGTAALTGLTLKDDLGAYTLDANTHVPLTYVEDTIQYFINGVSQASPVVTIAGGLSVTGLSVPAGGNTTLLYETKVNDYANPTALSTITNTANLSGDSLYNDLSASATITAAAATNLSISKSVCPDSVVENGQLTYTFVIQNTGSLAAQASDNVVISDTFDPILNPITVTFDNVTWTVGTNYNYDTTTGVFNTIAGQITVPAATYTQNPATGIWTLTPGVSVLKVTGTV</sequence>
<dbReference type="NCBIfam" id="TIGR01451">
    <property type="entry name" value="B_ant_repeat"/>
    <property type="match status" value="1"/>
</dbReference>
<comment type="caution">
    <text evidence="2">The sequence shown here is derived from an EMBL/GenBank/DDBJ whole genome shotgun (WGS) entry which is preliminary data.</text>
</comment>
<gene>
    <name evidence="2" type="ORF">BUTYVIB_00263</name>
</gene>
<proteinExistence type="predicted"/>
<dbReference type="GeneID" id="98918626"/>
<evidence type="ECO:0000313" key="3">
    <source>
        <dbReference type="Proteomes" id="UP000006238"/>
    </source>
</evidence>
<name>D4RWD2_9FIRM</name>
<dbReference type="Pfam" id="PF01345">
    <property type="entry name" value="DUF11"/>
    <property type="match status" value="1"/>
</dbReference>
<dbReference type="eggNOG" id="COG1361">
    <property type="taxonomic scope" value="Bacteria"/>
</dbReference>
<dbReference type="RefSeq" id="WP_005600950.1">
    <property type="nucleotide sequence ID" value="NZ_GG663519.1"/>
</dbReference>
<dbReference type="HOGENOM" id="CLU_989526_0_0_9"/>
<organism evidence="2 3">
    <name type="scientific">Eshraghiella crossota DSM 2876</name>
    <dbReference type="NCBI Taxonomy" id="511680"/>
    <lineage>
        <taxon>Bacteria</taxon>
        <taxon>Bacillati</taxon>
        <taxon>Bacillota</taxon>
        <taxon>Clostridia</taxon>
        <taxon>Lachnospirales</taxon>
        <taxon>Lachnospiraceae</taxon>
        <taxon>Eshraghiella</taxon>
    </lineage>
</organism>
<protein>
    <submittedName>
        <fullName evidence="2">Conserved repeat protein</fullName>
    </submittedName>
</protein>